<evidence type="ECO:0000256" key="3">
    <source>
        <dbReference type="RuleBase" id="RU000461"/>
    </source>
</evidence>
<evidence type="ECO:0000256" key="1">
    <source>
        <dbReference type="ARBA" id="ARBA00001971"/>
    </source>
</evidence>
<dbReference type="InterPro" id="IPR001128">
    <property type="entry name" value="Cyt_P450"/>
</dbReference>
<keyword evidence="3" id="KW-0408">Iron</keyword>
<dbReference type="PROSITE" id="PS00086">
    <property type="entry name" value="CYTOCHROME_P450"/>
    <property type="match status" value="1"/>
</dbReference>
<keyword evidence="3" id="KW-0479">Metal-binding</keyword>
<organism evidence="4 5">
    <name type="scientific">Pseudomonas amygdali pv. ulmi</name>
    <dbReference type="NCBI Taxonomy" id="251720"/>
    <lineage>
        <taxon>Bacteria</taxon>
        <taxon>Pseudomonadati</taxon>
        <taxon>Pseudomonadota</taxon>
        <taxon>Gammaproteobacteria</taxon>
        <taxon>Pseudomonadales</taxon>
        <taxon>Pseudomonadaceae</taxon>
        <taxon>Pseudomonas</taxon>
        <taxon>Pseudomonas amygdali</taxon>
    </lineage>
</organism>
<dbReference type="EMBL" id="LJRQ01000440">
    <property type="protein sequence ID" value="KPZ05610.1"/>
    <property type="molecule type" value="Genomic_DNA"/>
</dbReference>
<comment type="similarity">
    <text evidence="2 3">Belongs to the cytochrome P450 family.</text>
</comment>
<keyword evidence="3" id="KW-0503">Monooxygenase</keyword>
<keyword evidence="3" id="KW-0349">Heme</keyword>
<dbReference type="PRINTS" id="PR00359">
    <property type="entry name" value="BP450"/>
</dbReference>
<gene>
    <name evidence="4" type="ORF">ALO41_02180</name>
</gene>
<dbReference type="InterPro" id="IPR036396">
    <property type="entry name" value="Cyt_P450_sf"/>
</dbReference>
<dbReference type="InterPro" id="IPR017972">
    <property type="entry name" value="Cyt_P450_CS"/>
</dbReference>
<comment type="caution">
    <text evidence="4">The sequence shown here is derived from an EMBL/GenBank/DDBJ whole genome shotgun (WGS) entry which is preliminary data.</text>
</comment>
<accession>A0A0Q0C5D9</accession>
<keyword evidence="3" id="KW-0560">Oxidoreductase</keyword>
<evidence type="ECO:0000313" key="5">
    <source>
        <dbReference type="Proteomes" id="UP000050266"/>
    </source>
</evidence>
<dbReference type="AlphaFoldDB" id="A0A0Q0C5D9"/>
<evidence type="ECO:0000256" key="2">
    <source>
        <dbReference type="ARBA" id="ARBA00010617"/>
    </source>
</evidence>
<proteinExistence type="inferred from homology"/>
<dbReference type="SUPFAM" id="SSF48264">
    <property type="entry name" value="Cytochrome P450"/>
    <property type="match status" value="1"/>
</dbReference>
<dbReference type="Pfam" id="PF00067">
    <property type="entry name" value="p450"/>
    <property type="match status" value="1"/>
</dbReference>
<dbReference type="GO" id="GO:0020037">
    <property type="term" value="F:heme binding"/>
    <property type="evidence" value="ECO:0007669"/>
    <property type="project" value="InterPro"/>
</dbReference>
<reference evidence="4 5" key="1">
    <citation type="submission" date="2015-09" db="EMBL/GenBank/DDBJ databases">
        <title>Genome announcement of multiple Pseudomonas syringae strains.</title>
        <authorList>
            <person name="Thakur S."/>
            <person name="Wang P.W."/>
            <person name="Gong Y."/>
            <person name="Weir B.S."/>
            <person name="Guttman D.S."/>
        </authorList>
    </citation>
    <scope>NUCLEOTIDE SEQUENCE [LARGE SCALE GENOMIC DNA]</scope>
    <source>
        <strain evidence="4 5">ICMP3962</strain>
    </source>
</reference>
<evidence type="ECO:0000313" key="4">
    <source>
        <dbReference type="EMBL" id="KPZ05610.1"/>
    </source>
</evidence>
<dbReference type="Gene3D" id="1.10.630.10">
    <property type="entry name" value="Cytochrome P450"/>
    <property type="match status" value="1"/>
</dbReference>
<sequence>MRVLHEGKRVVSVQPSLLHFNFNIYGGVMSKELSVNILLGDCDMSSPHFYLRPDLNSVWQRLRENHPIIWHHELGDKPGFWVVTSYQEAVSIYKNSEVFSSSKGNIMDTLLYGGDTAGGQMLPVSDGERHSKLRKAILSYFTSSKLLQIKIKIERDLCDILKNVVERKEFDFAEEVSNLVPILTICEIFGVPVADRKFLYANASKCISSKHVSSQKNESLMARNELLMYFLRFYKSQKKDQSHSDDLMNYLIGLCDSDIKMTQEELVYNCYSLLLGGDETTRLTLTGLCKLICDFPKLWEDIKEERINLSIASNEVLRWTSVARHAGRTVMMTHDLSGQRIECGELVFVFNCSANFDENVFLEPSRPDLGRAPNKHLSFGYGAHFCLGANLARIEIEALISAMRVLINDIKIISPPQPVYSTFLSGFHSLPVRVS</sequence>
<dbReference type="PANTHER" id="PTHR46696:SF1">
    <property type="entry name" value="CYTOCHROME P450 YJIB-RELATED"/>
    <property type="match status" value="1"/>
</dbReference>
<name>A0A0Q0C5D9_PSEA0</name>
<dbReference type="GO" id="GO:0005506">
    <property type="term" value="F:iron ion binding"/>
    <property type="evidence" value="ECO:0007669"/>
    <property type="project" value="InterPro"/>
</dbReference>
<dbReference type="Proteomes" id="UP000050266">
    <property type="component" value="Unassembled WGS sequence"/>
</dbReference>
<dbReference type="InterPro" id="IPR002397">
    <property type="entry name" value="Cyt_P450_B"/>
</dbReference>
<protein>
    <submittedName>
        <fullName evidence="4">Cytochrome</fullName>
    </submittedName>
</protein>
<dbReference type="GO" id="GO:0016705">
    <property type="term" value="F:oxidoreductase activity, acting on paired donors, with incorporation or reduction of molecular oxygen"/>
    <property type="evidence" value="ECO:0007669"/>
    <property type="project" value="InterPro"/>
</dbReference>
<dbReference type="PATRIC" id="fig|251720.4.peg.2967"/>
<comment type="cofactor">
    <cofactor evidence="1">
        <name>heme</name>
        <dbReference type="ChEBI" id="CHEBI:30413"/>
    </cofactor>
</comment>
<dbReference type="GO" id="GO:0004497">
    <property type="term" value="F:monooxygenase activity"/>
    <property type="evidence" value="ECO:0007669"/>
    <property type="project" value="UniProtKB-KW"/>
</dbReference>
<dbReference type="PANTHER" id="PTHR46696">
    <property type="entry name" value="P450, PUTATIVE (EUROFUNG)-RELATED"/>
    <property type="match status" value="1"/>
</dbReference>